<reference evidence="3 4" key="2">
    <citation type="submission" date="2017-06" db="EMBL/GenBank/DDBJ databases">
        <authorList>
            <person name="Varghese N."/>
            <person name="Submissions S."/>
        </authorList>
    </citation>
    <scope>NUCLEOTIDE SEQUENCE [LARGE SCALE GENOMIC DNA]</scope>
    <source>
        <strain evidence="3 4">RLD-1</strain>
    </source>
</reference>
<dbReference type="Proteomes" id="UP000198309">
    <property type="component" value="Unassembled WGS sequence"/>
</dbReference>
<protein>
    <submittedName>
        <fullName evidence="2">Type IV pilus assembly protein PilV</fullName>
    </submittedName>
</protein>
<sequence length="177" mass="18636">MRAACAGAGLIEVLVALLVLTVGGLGMLALQSRAVQNTQEATLQGNAVMLAHDLLEMMRSNRDAVLDATGQLDGVSSYFKAERAAFPAIPTNCGTRERGSGGDEVAAADLGCWRGRIERLLPVTPGILTNDFAVCRSASDETCSDAGSLVMIRVAWADERSKMCDGGVCSYVLRAEL</sequence>
<dbReference type="InterPro" id="IPR013362">
    <property type="entry name" value="Pilus_4_PilV"/>
</dbReference>
<dbReference type="Proteomes" id="UP000199693">
    <property type="component" value="Unassembled WGS sequence"/>
</dbReference>
<feature type="domain" description="Type IV pilin Tt1218-like" evidence="1">
    <location>
        <begin position="29"/>
        <end position="84"/>
    </location>
</feature>
<reference evidence="2 5" key="1">
    <citation type="submission" date="2016-10" db="EMBL/GenBank/DDBJ databases">
        <authorList>
            <person name="de Groot N.N."/>
        </authorList>
    </citation>
    <scope>NUCLEOTIDE SEQUENCE [LARGE SCALE GENOMIC DNA]</scope>
    <source>
        <strain evidence="2 5">CCM 7361</strain>
    </source>
</reference>
<evidence type="ECO:0000313" key="3">
    <source>
        <dbReference type="EMBL" id="SNS49443.1"/>
    </source>
</evidence>
<dbReference type="RefSeq" id="WP_089390012.1">
    <property type="nucleotide sequence ID" value="NZ_FNEC01000006.1"/>
</dbReference>
<organism evidence="2 5">
    <name type="scientific">Pseudomonas delhiensis</name>
    <dbReference type="NCBI Taxonomy" id="366289"/>
    <lineage>
        <taxon>Bacteria</taxon>
        <taxon>Pseudomonadati</taxon>
        <taxon>Pseudomonadota</taxon>
        <taxon>Gammaproteobacteria</taxon>
        <taxon>Pseudomonadales</taxon>
        <taxon>Pseudomonadaceae</taxon>
        <taxon>Pseudomonas</taxon>
    </lineage>
</organism>
<dbReference type="Pfam" id="PF22150">
    <property type="entry name" value="Tt1218-like"/>
    <property type="match status" value="1"/>
</dbReference>
<evidence type="ECO:0000313" key="4">
    <source>
        <dbReference type="Proteomes" id="UP000198309"/>
    </source>
</evidence>
<proteinExistence type="predicted"/>
<keyword evidence="4" id="KW-1185">Reference proteome</keyword>
<accession>A0A239EZH4</accession>
<dbReference type="EMBL" id="FNEC01000006">
    <property type="protein sequence ID" value="SDI52699.1"/>
    <property type="molecule type" value="Genomic_DNA"/>
</dbReference>
<dbReference type="InterPro" id="IPR054402">
    <property type="entry name" value="Tt1218-like_dom"/>
</dbReference>
<evidence type="ECO:0000313" key="2">
    <source>
        <dbReference type="EMBL" id="SDI52699.1"/>
    </source>
</evidence>
<dbReference type="EMBL" id="FZPC01000002">
    <property type="protein sequence ID" value="SNS49443.1"/>
    <property type="molecule type" value="Genomic_DNA"/>
</dbReference>
<evidence type="ECO:0000259" key="1">
    <source>
        <dbReference type="Pfam" id="PF22150"/>
    </source>
</evidence>
<dbReference type="NCBIfam" id="TIGR02523">
    <property type="entry name" value="type_IV_pilV"/>
    <property type="match status" value="1"/>
</dbReference>
<dbReference type="AlphaFoldDB" id="A0A239EZH4"/>
<name>A0A239EZH4_9PSED</name>
<evidence type="ECO:0000313" key="5">
    <source>
        <dbReference type="Proteomes" id="UP000199693"/>
    </source>
</evidence>
<gene>
    <name evidence="2" type="ORF">SAMN05216189_100638</name>
    <name evidence="3" type="ORF">SAMN06295949_102189</name>
</gene>